<evidence type="ECO:0000313" key="2">
    <source>
        <dbReference type="Proteomes" id="UP000253209"/>
    </source>
</evidence>
<keyword evidence="2" id="KW-1185">Reference proteome</keyword>
<dbReference type="Proteomes" id="UP000253209">
    <property type="component" value="Unassembled WGS sequence"/>
</dbReference>
<protein>
    <submittedName>
        <fullName evidence="1">Uncharacterized protein</fullName>
    </submittedName>
</protein>
<accession>A0A367GQK9</accession>
<organism evidence="1 2">
    <name type="scientific">Mucilaginibacter hurinus</name>
    <dbReference type="NCBI Taxonomy" id="2201324"/>
    <lineage>
        <taxon>Bacteria</taxon>
        <taxon>Pseudomonadati</taxon>
        <taxon>Bacteroidota</taxon>
        <taxon>Sphingobacteriia</taxon>
        <taxon>Sphingobacteriales</taxon>
        <taxon>Sphingobacteriaceae</taxon>
        <taxon>Mucilaginibacter</taxon>
    </lineage>
</organism>
<reference evidence="1 2" key="1">
    <citation type="submission" date="2018-05" db="EMBL/GenBank/DDBJ databases">
        <title>Mucilaginibacter hurinus sp. nov., isolated from briquette warehouse soil.</title>
        <authorList>
            <person name="Choi L."/>
        </authorList>
    </citation>
    <scope>NUCLEOTIDE SEQUENCE [LARGE SCALE GENOMIC DNA]</scope>
    <source>
        <strain evidence="1 2">ZR32</strain>
    </source>
</reference>
<dbReference type="EMBL" id="QGDC01000003">
    <property type="protein sequence ID" value="RCH55754.1"/>
    <property type="molecule type" value="Genomic_DNA"/>
</dbReference>
<proteinExistence type="predicted"/>
<dbReference type="AlphaFoldDB" id="A0A367GQK9"/>
<sequence length="148" mass="17297">MLAFLVPNIYIICKGKESYPFTPAPMFGHYVGDSTLFYSIEFTANGKNFGTDHLNNHMVKRMFFDQVYWSVDPESPLGNFDNDSKQAFENRLTNFFSAYYKHLTSDTAIHRIDLSVTQYNRKYQPLAKHNVGYYDHTTGKFIHTWKGR</sequence>
<name>A0A367GQK9_9SPHI</name>
<comment type="caution">
    <text evidence="1">The sequence shown here is derived from an EMBL/GenBank/DDBJ whole genome shotgun (WGS) entry which is preliminary data.</text>
</comment>
<evidence type="ECO:0000313" key="1">
    <source>
        <dbReference type="EMBL" id="RCH55754.1"/>
    </source>
</evidence>
<gene>
    <name evidence="1" type="ORF">DJ568_07685</name>
</gene>